<comment type="caution">
    <text evidence="2">The sequence shown here is derived from an EMBL/GenBank/DDBJ whole genome shotgun (WGS) entry which is preliminary data.</text>
</comment>
<proteinExistence type="predicted"/>
<organism evidence="2 3">
    <name type="scientific">Rhodopirellula baltica WH47</name>
    <dbReference type="NCBI Taxonomy" id="991778"/>
    <lineage>
        <taxon>Bacteria</taxon>
        <taxon>Pseudomonadati</taxon>
        <taxon>Planctomycetota</taxon>
        <taxon>Planctomycetia</taxon>
        <taxon>Pirellulales</taxon>
        <taxon>Pirellulaceae</taxon>
        <taxon>Rhodopirellula</taxon>
    </lineage>
</organism>
<evidence type="ECO:0000313" key="3">
    <source>
        <dbReference type="Proteomes" id="UP000006222"/>
    </source>
</evidence>
<sequence>MPRTQTSRGEEESCEHGEARPRKANQEERTGSKLRKHGDEVNFGHERTNNSKSTLAA</sequence>
<feature type="region of interest" description="Disordered" evidence="1">
    <location>
        <begin position="1"/>
        <end position="57"/>
    </location>
</feature>
<dbReference type="Proteomes" id="UP000006222">
    <property type="component" value="Unassembled WGS sequence"/>
</dbReference>
<dbReference type="EMBL" id="AFAR01000004">
    <property type="protein sequence ID" value="EGF29865.1"/>
    <property type="molecule type" value="Genomic_DNA"/>
</dbReference>
<gene>
    <name evidence="2" type="ORF">RBWH47_00811</name>
</gene>
<protein>
    <submittedName>
        <fullName evidence="2">Uncharacterized protein</fullName>
    </submittedName>
</protein>
<reference evidence="2 3" key="1">
    <citation type="journal article" date="2013" name="Mar. Genomics">
        <title>Expression of sulfatases in Rhodopirellula baltica and the diversity of sulfatases in the genus Rhodopirellula.</title>
        <authorList>
            <person name="Wegner C.E."/>
            <person name="Richter-Heitmann T."/>
            <person name="Klindworth A."/>
            <person name="Klockow C."/>
            <person name="Richter M."/>
            <person name="Achstetter T."/>
            <person name="Glockner F.O."/>
            <person name="Harder J."/>
        </authorList>
    </citation>
    <scope>NUCLEOTIDE SEQUENCE [LARGE SCALE GENOMIC DNA]</scope>
    <source>
        <strain evidence="2 3">WH47</strain>
    </source>
</reference>
<feature type="compositionally biased region" description="Basic and acidic residues" evidence="1">
    <location>
        <begin position="8"/>
        <end position="49"/>
    </location>
</feature>
<dbReference type="PATRIC" id="fig|991778.3.peg.109"/>
<evidence type="ECO:0000256" key="1">
    <source>
        <dbReference type="SAM" id="MobiDB-lite"/>
    </source>
</evidence>
<accession>F2AKD6</accession>
<dbReference type="AlphaFoldDB" id="F2AKD6"/>
<evidence type="ECO:0000313" key="2">
    <source>
        <dbReference type="EMBL" id="EGF29865.1"/>
    </source>
</evidence>
<name>F2AKD6_RHOBT</name>